<evidence type="ECO:0000313" key="2">
    <source>
        <dbReference type="EMBL" id="OCR31884.1"/>
    </source>
</evidence>
<gene>
    <name evidence="2" type="ORF">AC094_18750</name>
    <name evidence="1" type="ORF">F2Z89_13610</name>
</gene>
<evidence type="ECO:0000313" key="1">
    <source>
        <dbReference type="EMBL" id="KAA4996477.1"/>
    </source>
</evidence>
<dbReference type="Proteomes" id="UP000093197">
    <property type="component" value="Unassembled WGS sequence"/>
</dbReference>
<dbReference type="EMBL" id="VWCJ01000008">
    <property type="protein sequence ID" value="KAA4996477.1"/>
    <property type="molecule type" value="Genomic_DNA"/>
</dbReference>
<reference evidence="1 4" key="3">
    <citation type="journal article" date="2019" name="Nat. Med.">
        <title>A library of human gut bacterial isolates paired with longitudinal multiomics data enables mechanistic microbiome research.</title>
        <authorList>
            <person name="Poyet M."/>
            <person name="Groussin M."/>
            <person name="Gibbons S.M."/>
            <person name="Avila-Pacheco J."/>
            <person name="Jiang X."/>
            <person name="Kearney S.M."/>
            <person name="Perrotta A.R."/>
            <person name="Berdy B."/>
            <person name="Zhao S."/>
            <person name="Lieberman T.D."/>
            <person name="Swanson P.K."/>
            <person name="Smith M."/>
            <person name="Roesemann S."/>
            <person name="Alexander J.E."/>
            <person name="Rich S.A."/>
            <person name="Livny J."/>
            <person name="Vlamakis H."/>
            <person name="Clish C."/>
            <person name="Bullock K."/>
            <person name="Deik A."/>
            <person name="Scott J."/>
            <person name="Pierce K.A."/>
            <person name="Xavier R.J."/>
            <person name="Alm E.J."/>
        </authorList>
    </citation>
    <scope>NUCLEOTIDE SEQUENCE [LARGE SCALE GENOMIC DNA]</scope>
    <source>
        <strain evidence="1 4">BIOML-A46</strain>
    </source>
</reference>
<reference evidence="2" key="1">
    <citation type="submission" date="2015-08" db="EMBL/GenBank/DDBJ databases">
        <authorList>
            <person name="Pierce J."/>
            <person name="Bernstein H."/>
        </authorList>
    </citation>
    <scope>NUCLEOTIDE SEQUENCE</scope>
    <source>
        <strain evidence="2">20793-3</strain>
    </source>
</reference>
<evidence type="ECO:0000313" key="3">
    <source>
        <dbReference type="Proteomes" id="UP000093197"/>
    </source>
</evidence>
<dbReference type="EMBL" id="LIDT01000023">
    <property type="protein sequence ID" value="OCR31884.1"/>
    <property type="molecule type" value="Genomic_DNA"/>
</dbReference>
<name>A0A2M9USV0_BACFG</name>
<accession>A0A2M9USV0</accession>
<sequence length="65" mass="7818">MKVGEYSYSIHGRNYRICVCDYSDGKIQTSSPVRNEPLYIDREEARKRVYELNGWKYKPKMTKHE</sequence>
<proteinExistence type="predicted"/>
<organism evidence="1 4">
    <name type="scientific">Bacteroides fragilis</name>
    <dbReference type="NCBI Taxonomy" id="817"/>
    <lineage>
        <taxon>Bacteria</taxon>
        <taxon>Pseudomonadati</taxon>
        <taxon>Bacteroidota</taxon>
        <taxon>Bacteroidia</taxon>
        <taxon>Bacteroidales</taxon>
        <taxon>Bacteroidaceae</taxon>
        <taxon>Bacteroides</taxon>
    </lineage>
</organism>
<comment type="caution">
    <text evidence="1">The sequence shown here is derived from an EMBL/GenBank/DDBJ whole genome shotgun (WGS) entry which is preliminary data.</text>
</comment>
<dbReference type="AlphaFoldDB" id="A0A2M9USV0"/>
<reference evidence="2 3" key="2">
    <citation type="journal article" date="2016" name="PLoS ONE">
        <title>Genomic Diversity of Enterotoxigenic Strains of Bacteroides fragilis.</title>
        <authorList>
            <person name="Pierce J.V."/>
            <person name="Bernstein H.D."/>
        </authorList>
    </citation>
    <scope>NUCLEOTIDE SEQUENCE [LARGE SCALE GENOMIC DNA]</scope>
    <source>
        <strain evidence="2 3">20793-3</strain>
    </source>
</reference>
<dbReference type="Proteomes" id="UP000460666">
    <property type="component" value="Unassembled WGS sequence"/>
</dbReference>
<protein>
    <submittedName>
        <fullName evidence="1">Uncharacterized protein</fullName>
    </submittedName>
</protein>
<dbReference type="RefSeq" id="WP_032579760.1">
    <property type="nucleotide sequence ID" value="NZ_JADNMB010000007.1"/>
</dbReference>
<evidence type="ECO:0000313" key="4">
    <source>
        <dbReference type="Proteomes" id="UP000460666"/>
    </source>
</evidence>